<evidence type="ECO:0000313" key="3">
    <source>
        <dbReference type="EMBL" id="AUX26384.1"/>
    </source>
</evidence>
<name>A0A4P2Q9T5_SORCE</name>
<dbReference type="RefSeq" id="WP_129353955.1">
    <property type="nucleotide sequence ID" value="NZ_CP012670.1"/>
</dbReference>
<dbReference type="AlphaFoldDB" id="A0A4P2Q9T5"/>
<dbReference type="GO" id="GO:0015562">
    <property type="term" value="F:efflux transmembrane transporter activity"/>
    <property type="evidence" value="ECO:0007669"/>
    <property type="project" value="TreeGrafter"/>
</dbReference>
<dbReference type="Pfam" id="PF25989">
    <property type="entry name" value="YknX_C"/>
    <property type="match status" value="1"/>
</dbReference>
<dbReference type="GO" id="GO:1990195">
    <property type="term" value="C:macrolide transmembrane transporter complex"/>
    <property type="evidence" value="ECO:0007669"/>
    <property type="project" value="InterPro"/>
</dbReference>
<gene>
    <name evidence="3" type="ORF">SOCEGT47_069450</name>
</gene>
<dbReference type="PANTHER" id="PTHR30469">
    <property type="entry name" value="MULTIDRUG RESISTANCE PROTEIN MDTA"/>
    <property type="match status" value="1"/>
</dbReference>
<organism evidence="3 4">
    <name type="scientific">Sorangium cellulosum</name>
    <name type="common">Polyangium cellulosum</name>
    <dbReference type="NCBI Taxonomy" id="56"/>
    <lineage>
        <taxon>Bacteria</taxon>
        <taxon>Pseudomonadati</taxon>
        <taxon>Myxococcota</taxon>
        <taxon>Polyangia</taxon>
        <taxon>Polyangiales</taxon>
        <taxon>Polyangiaceae</taxon>
        <taxon>Sorangium</taxon>
    </lineage>
</organism>
<dbReference type="GO" id="GO:0019898">
    <property type="term" value="C:extrinsic component of membrane"/>
    <property type="evidence" value="ECO:0007669"/>
    <property type="project" value="InterPro"/>
</dbReference>
<keyword evidence="1" id="KW-0175">Coiled coil</keyword>
<evidence type="ECO:0000256" key="1">
    <source>
        <dbReference type="ARBA" id="ARBA00023054"/>
    </source>
</evidence>
<evidence type="ECO:0000259" key="2">
    <source>
        <dbReference type="Pfam" id="PF25989"/>
    </source>
</evidence>
<sequence length="404" mass="42615">MNIARKILYAVLAALLVGAIALASLPKPALVEASAVTRGPLVVTVDGDGRTRIKDRFVISAPVSGQMPRLELHPGDRVERGAALVEIAPIDPPLLDARSRAQAEAHARSARAGVSQVKARVALAETSLAQARVELARVRTLHERGGVPQAELEAAEFRERAAQAELESAKFGARVAQYELQTAEAALVRMRPAAPGAPARRAGGGDGSVALESPVDGTVLRVFQESATLLQAGAPILELGDPGALEIVIDLLSADAVAVKPGAEVRVERWGGEAPLEARVRLVEPSGFTKVSALGVEEQRVNVIADFSGPPEARAALGDGYRVHARVVVWQKADALKAPQTALFRRGDRWAVFVLADGRAHLREVEIGKRSGSDAEVLAGLGEGDRVVVHPSDALEDGARVEVR</sequence>
<protein>
    <submittedName>
        <fullName evidence="3">RND transporter</fullName>
    </submittedName>
</protein>
<dbReference type="InterPro" id="IPR058637">
    <property type="entry name" value="YknX-like_C"/>
</dbReference>
<dbReference type="InterPro" id="IPR030190">
    <property type="entry name" value="MacA_alpha-hairpin_sf"/>
</dbReference>
<dbReference type="Proteomes" id="UP000295781">
    <property type="component" value="Chromosome"/>
</dbReference>
<dbReference type="SUPFAM" id="SSF111369">
    <property type="entry name" value="HlyD-like secretion proteins"/>
    <property type="match status" value="1"/>
</dbReference>
<dbReference type="OrthoDB" id="9791520at2"/>
<evidence type="ECO:0000313" key="4">
    <source>
        <dbReference type="Proteomes" id="UP000295781"/>
    </source>
</evidence>
<dbReference type="Gene3D" id="2.40.50.100">
    <property type="match status" value="1"/>
</dbReference>
<dbReference type="EMBL" id="CP012670">
    <property type="protein sequence ID" value="AUX26384.1"/>
    <property type="molecule type" value="Genomic_DNA"/>
</dbReference>
<dbReference type="GO" id="GO:1990961">
    <property type="term" value="P:xenobiotic detoxification by transmembrane export across the plasma membrane"/>
    <property type="evidence" value="ECO:0007669"/>
    <property type="project" value="InterPro"/>
</dbReference>
<dbReference type="Gene3D" id="2.40.420.20">
    <property type="match status" value="1"/>
</dbReference>
<reference evidence="3 4" key="1">
    <citation type="submission" date="2015-09" db="EMBL/GenBank/DDBJ databases">
        <title>Sorangium comparison.</title>
        <authorList>
            <person name="Zaburannyi N."/>
            <person name="Bunk B."/>
            <person name="Overmann J."/>
            <person name="Mueller R."/>
        </authorList>
    </citation>
    <scope>NUCLEOTIDE SEQUENCE [LARGE SCALE GENOMIC DNA]</scope>
    <source>
        <strain evidence="3 4">So ceGT47</strain>
    </source>
</reference>
<feature type="domain" description="YknX-like C-terminal permuted SH3-like" evidence="2">
    <location>
        <begin position="336"/>
        <end position="403"/>
    </location>
</feature>
<proteinExistence type="predicted"/>
<dbReference type="Gene3D" id="6.10.140.1990">
    <property type="match status" value="1"/>
</dbReference>
<accession>A0A4P2Q9T5</accession>
<dbReference type="GO" id="GO:0030313">
    <property type="term" value="C:cell envelope"/>
    <property type="evidence" value="ECO:0007669"/>
    <property type="project" value="UniProtKB-SubCell"/>
</dbReference>
<dbReference type="PANTHER" id="PTHR30469:SF15">
    <property type="entry name" value="HLYD FAMILY OF SECRETION PROTEINS"/>
    <property type="match status" value="1"/>
</dbReference>
<dbReference type="GO" id="GO:1990281">
    <property type="term" value="C:efflux pump complex"/>
    <property type="evidence" value="ECO:0007669"/>
    <property type="project" value="TreeGrafter"/>
</dbReference>